<gene>
    <name evidence="2" type="primary">OSJNBa0052F07.27</name>
</gene>
<accession>Q851P6</accession>
<protein>
    <submittedName>
        <fullName evidence="2">Uncharacterized protein</fullName>
    </submittedName>
</protein>
<dbReference type="EMBL" id="AC104321">
    <property type="protein sequence ID" value="AAO37524.1"/>
    <property type="molecule type" value="Genomic_DNA"/>
</dbReference>
<dbReference type="Proteomes" id="UP000000763">
    <property type="component" value="Chromosome 3"/>
</dbReference>
<dbReference type="AlphaFoldDB" id="Q851P6"/>
<feature type="region of interest" description="Disordered" evidence="1">
    <location>
        <begin position="121"/>
        <end position="193"/>
    </location>
</feature>
<reference evidence="3" key="2">
    <citation type="journal article" date="2008" name="Nucleic Acids Res.">
        <title>The rice annotation project database (RAP-DB): 2008 update.</title>
        <authorList>
            <consortium name="The rice annotation project (RAP)"/>
        </authorList>
    </citation>
    <scope>GENOME REANNOTATION</scope>
    <source>
        <strain evidence="3">cv. Nipponbare</strain>
    </source>
</reference>
<organism evidence="2 3">
    <name type="scientific">Oryza sativa subsp. japonica</name>
    <name type="common">Rice</name>
    <dbReference type="NCBI Taxonomy" id="39947"/>
    <lineage>
        <taxon>Eukaryota</taxon>
        <taxon>Viridiplantae</taxon>
        <taxon>Streptophyta</taxon>
        <taxon>Embryophyta</taxon>
        <taxon>Tracheophyta</taxon>
        <taxon>Spermatophyta</taxon>
        <taxon>Magnoliopsida</taxon>
        <taxon>Liliopsida</taxon>
        <taxon>Poales</taxon>
        <taxon>Poaceae</taxon>
        <taxon>BOP clade</taxon>
        <taxon>Oryzoideae</taxon>
        <taxon>Oryzeae</taxon>
        <taxon>Oryzinae</taxon>
        <taxon>Oryza</taxon>
        <taxon>Oryza sativa</taxon>
    </lineage>
</organism>
<evidence type="ECO:0000313" key="3">
    <source>
        <dbReference type="Proteomes" id="UP000000763"/>
    </source>
</evidence>
<feature type="compositionally biased region" description="Polar residues" evidence="1">
    <location>
        <begin position="67"/>
        <end position="80"/>
    </location>
</feature>
<name>Q851P6_ORYSJ</name>
<evidence type="ECO:0000313" key="2">
    <source>
        <dbReference type="EMBL" id="AAO37524.1"/>
    </source>
</evidence>
<proteinExistence type="predicted"/>
<feature type="region of interest" description="Disordered" evidence="1">
    <location>
        <begin position="49"/>
        <end position="80"/>
    </location>
</feature>
<evidence type="ECO:0000256" key="1">
    <source>
        <dbReference type="SAM" id="MobiDB-lite"/>
    </source>
</evidence>
<reference evidence="3" key="1">
    <citation type="journal article" date="2005" name="Nature">
        <title>The map-based sequence of the rice genome.</title>
        <authorList>
            <consortium name="International rice genome sequencing project (IRGSP)"/>
            <person name="Matsumoto T."/>
            <person name="Wu J."/>
            <person name="Kanamori H."/>
            <person name="Katayose Y."/>
            <person name="Fujisawa M."/>
            <person name="Namiki N."/>
            <person name="Mizuno H."/>
            <person name="Yamamoto K."/>
            <person name="Antonio B.A."/>
            <person name="Baba T."/>
            <person name="Sakata K."/>
            <person name="Nagamura Y."/>
            <person name="Aoki H."/>
            <person name="Arikawa K."/>
            <person name="Arita K."/>
            <person name="Bito T."/>
            <person name="Chiden Y."/>
            <person name="Fujitsuka N."/>
            <person name="Fukunaka R."/>
            <person name="Hamada M."/>
            <person name="Harada C."/>
            <person name="Hayashi A."/>
            <person name="Hijishita S."/>
            <person name="Honda M."/>
            <person name="Hosokawa S."/>
            <person name="Ichikawa Y."/>
            <person name="Idonuma A."/>
            <person name="Iijima M."/>
            <person name="Ikeda M."/>
            <person name="Ikeno M."/>
            <person name="Ito K."/>
            <person name="Ito S."/>
            <person name="Ito T."/>
            <person name="Ito Y."/>
            <person name="Ito Y."/>
            <person name="Iwabuchi A."/>
            <person name="Kamiya K."/>
            <person name="Karasawa W."/>
            <person name="Kurita K."/>
            <person name="Katagiri S."/>
            <person name="Kikuta A."/>
            <person name="Kobayashi H."/>
            <person name="Kobayashi N."/>
            <person name="Machita K."/>
            <person name="Maehara T."/>
            <person name="Masukawa M."/>
            <person name="Mizubayashi T."/>
            <person name="Mukai Y."/>
            <person name="Nagasaki H."/>
            <person name="Nagata Y."/>
            <person name="Naito S."/>
            <person name="Nakashima M."/>
            <person name="Nakama Y."/>
            <person name="Nakamichi Y."/>
            <person name="Nakamura M."/>
            <person name="Meguro A."/>
            <person name="Negishi M."/>
            <person name="Ohta I."/>
            <person name="Ohta T."/>
            <person name="Okamoto M."/>
            <person name="Ono N."/>
            <person name="Saji S."/>
            <person name="Sakaguchi M."/>
            <person name="Sakai K."/>
            <person name="Shibata M."/>
            <person name="Shimokawa T."/>
            <person name="Song J."/>
            <person name="Takazaki Y."/>
            <person name="Terasawa K."/>
            <person name="Tsugane M."/>
            <person name="Tsuji K."/>
            <person name="Ueda S."/>
            <person name="Waki K."/>
            <person name="Yamagata H."/>
            <person name="Yamamoto M."/>
            <person name="Yamamoto S."/>
            <person name="Yamane H."/>
            <person name="Yoshiki S."/>
            <person name="Yoshihara R."/>
            <person name="Yukawa K."/>
            <person name="Zhong H."/>
            <person name="Yano M."/>
            <person name="Yuan Q."/>
            <person name="Ouyang S."/>
            <person name="Liu J."/>
            <person name="Jones K.M."/>
            <person name="Gansberger K."/>
            <person name="Moffat K."/>
            <person name="Hill J."/>
            <person name="Bera J."/>
            <person name="Fadrosh D."/>
            <person name="Jin S."/>
            <person name="Johri S."/>
            <person name="Kim M."/>
            <person name="Overton L."/>
            <person name="Reardon M."/>
            <person name="Tsitrin T."/>
            <person name="Vuong H."/>
            <person name="Weaver B."/>
            <person name="Ciecko A."/>
            <person name="Tallon L."/>
            <person name="Jackson J."/>
            <person name="Pai G."/>
            <person name="Aken S.V."/>
            <person name="Utterback T."/>
            <person name="Reidmuller S."/>
            <person name="Feldblyum T."/>
            <person name="Hsiao J."/>
            <person name="Zismann V."/>
            <person name="Iobst S."/>
            <person name="de Vazeille A.R."/>
            <person name="Buell C.R."/>
            <person name="Ying K."/>
            <person name="Li Y."/>
            <person name="Lu T."/>
            <person name="Huang Y."/>
            <person name="Zhao Q."/>
            <person name="Feng Q."/>
            <person name="Zhang L."/>
            <person name="Zhu J."/>
            <person name="Weng Q."/>
            <person name="Mu J."/>
            <person name="Lu Y."/>
            <person name="Fan D."/>
            <person name="Liu Y."/>
            <person name="Guan J."/>
            <person name="Zhang Y."/>
            <person name="Yu S."/>
            <person name="Liu X."/>
            <person name="Zhang Y."/>
            <person name="Hong G."/>
            <person name="Han B."/>
            <person name="Choisne N."/>
            <person name="Demange N."/>
            <person name="Orjeda G."/>
            <person name="Samain S."/>
            <person name="Cattolico L."/>
            <person name="Pelletier E."/>
            <person name="Couloux A."/>
            <person name="Segurens B."/>
            <person name="Wincker P."/>
            <person name="D'Hont A."/>
            <person name="Scarpelli C."/>
            <person name="Weissenbach J."/>
            <person name="Salanoubat M."/>
            <person name="Quetier F."/>
            <person name="Yu Y."/>
            <person name="Kim H.R."/>
            <person name="Rambo T."/>
            <person name="Currie J."/>
            <person name="Collura K."/>
            <person name="Luo M."/>
            <person name="Yang T."/>
            <person name="Ammiraju J.S.S."/>
            <person name="Engler F."/>
            <person name="Soderlund C."/>
            <person name="Wing R.A."/>
            <person name="Palmer L.E."/>
            <person name="de la Bastide M."/>
            <person name="Spiegel L."/>
            <person name="Nascimento L."/>
            <person name="Zutavern T."/>
            <person name="O'Shaughnessy A."/>
            <person name="Dike S."/>
            <person name="Dedhia N."/>
            <person name="Preston R."/>
            <person name="Balija V."/>
            <person name="McCombie W.R."/>
            <person name="Chow T."/>
            <person name="Chen H."/>
            <person name="Chung M."/>
            <person name="Chen C."/>
            <person name="Shaw J."/>
            <person name="Wu H."/>
            <person name="Hsiao K."/>
            <person name="Chao Y."/>
            <person name="Chu M."/>
            <person name="Cheng C."/>
            <person name="Hour A."/>
            <person name="Lee P."/>
            <person name="Lin S."/>
            <person name="Lin Y."/>
            <person name="Liou J."/>
            <person name="Liu S."/>
            <person name="Hsing Y."/>
            <person name="Raghuvanshi S."/>
            <person name="Mohanty A."/>
            <person name="Bharti A.K."/>
            <person name="Gaur A."/>
            <person name="Gupta V."/>
            <person name="Kumar D."/>
            <person name="Ravi V."/>
            <person name="Vij S."/>
            <person name="Kapur A."/>
            <person name="Khurana P."/>
            <person name="Khurana P."/>
            <person name="Khurana J.P."/>
            <person name="Tyagi A.K."/>
            <person name="Gaikwad K."/>
            <person name="Singh A."/>
            <person name="Dalal V."/>
            <person name="Srivastava S."/>
            <person name="Dixit A."/>
            <person name="Pal A.K."/>
            <person name="Ghazi I.A."/>
            <person name="Yadav M."/>
            <person name="Pandit A."/>
            <person name="Bhargava A."/>
            <person name="Sureshbabu K."/>
            <person name="Batra K."/>
            <person name="Sharma T.R."/>
            <person name="Mohapatra T."/>
            <person name="Singh N.K."/>
            <person name="Messing J."/>
            <person name="Nelson A.B."/>
            <person name="Fuks G."/>
            <person name="Kavchok S."/>
            <person name="Keizer G."/>
            <person name="Linton E."/>
            <person name="Llaca V."/>
            <person name="Song R."/>
            <person name="Tanyolac B."/>
            <person name="Young S."/>
            <person name="Ho-Il K."/>
            <person name="Hahn J.H."/>
            <person name="Sangsakoo G."/>
            <person name="Vanavichit A."/>
            <person name="de Mattos Luiz.A.T."/>
            <person name="Zimmer P.D."/>
            <person name="Malone G."/>
            <person name="Dellagostin O."/>
            <person name="de Oliveira A.C."/>
            <person name="Bevan M."/>
            <person name="Bancroft I."/>
            <person name="Minx P."/>
            <person name="Cordum H."/>
            <person name="Wilson R."/>
            <person name="Cheng Z."/>
            <person name="Jin W."/>
            <person name="Jiang J."/>
            <person name="Leong S.A."/>
            <person name="Iwama H."/>
            <person name="Gojobori T."/>
            <person name="Itoh T."/>
            <person name="Niimura Y."/>
            <person name="Fujii Y."/>
            <person name="Habara T."/>
            <person name="Sakai H."/>
            <person name="Sato Y."/>
            <person name="Wilson G."/>
            <person name="Kumar K."/>
            <person name="McCouch S."/>
            <person name="Juretic N."/>
            <person name="Hoen D."/>
            <person name="Wright S."/>
            <person name="Bruskiewich R."/>
            <person name="Bureau T."/>
            <person name="Miyao A."/>
            <person name="Hirochika H."/>
            <person name="Nishikawa T."/>
            <person name="Kadowaki K."/>
            <person name="Sugiura M."/>
            <person name="Burr B."/>
            <person name="Sasaki T."/>
        </authorList>
    </citation>
    <scope>NUCLEOTIDE SEQUENCE [LARGE SCALE GENOMIC DNA]</scope>
    <source>
        <strain evidence="3">cv. Nipponbare</strain>
    </source>
</reference>
<sequence>MTVLGYKDSHESQLKQAVMHWIYIPGLDWTRLEYMYKLHESMDVIVGDSSRSDRRASGRTAADRQKQPISNRNQSLNQPGHSGCASLLPAAPGRCSVAGQVAVVLLRFAFLLDHRDQLGTERGHAGQERRHRVGGTSGGGGGRRLVENVVSDERGGSVKEPQAAAVPGRRLAQPPPRLGRLAQAAAAPGHRLA</sequence>
<feature type="compositionally biased region" description="Basic and acidic residues" evidence="1">
    <location>
        <begin position="50"/>
        <end position="66"/>
    </location>
</feature>